<name>E9GW28_DAPPU</name>
<keyword evidence="2" id="KW-1185">Reference proteome</keyword>
<organism evidence="1 2">
    <name type="scientific">Daphnia pulex</name>
    <name type="common">Water flea</name>
    <dbReference type="NCBI Taxonomy" id="6669"/>
    <lineage>
        <taxon>Eukaryota</taxon>
        <taxon>Metazoa</taxon>
        <taxon>Ecdysozoa</taxon>
        <taxon>Arthropoda</taxon>
        <taxon>Crustacea</taxon>
        <taxon>Branchiopoda</taxon>
        <taxon>Diplostraca</taxon>
        <taxon>Cladocera</taxon>
        <taxon>Anomopoda</taxon>
        <taxon>Daphniidae</taxon>
        <taxon>Daphnia</taxon>
    </lineage>
</organism>
<dbReference type="EMBL" id="GL732569">
    <property type="protein sequence ID" value="EFX76341.1"/>
    <property type="molecule type" value="Genomic_DNA"/>
</dbReference>
<accession>E9GW28</accession>
<gene>
    <name evidence="1" type="ORF">DAPPUDRAFT_249187</name>
</gene>
<proteinExistence type="predicted"/>
<sequence length="183" mass="20936">MYVAITDPTCKVEKSDHRVDDFLVNRLERWFSRVVSRQCTTITVFTGLNTRTTSALTNFLSTASQNAEKKDRRISDGFRKVTNGIRTVFYRPGNNEFNPFLLMQVDPRAIVAHQFTRSALKLDNECYTYISSFPACKHPRSCSAERIVRNQSASNLPTVRYDLQPTLRSVLFKLKFIATLAVS</sequence>
<dbReference type="Proteomes" id="UP000000305">
    <property type="component" value="Unassembled WGS sequence"/>
</dbReference>
<dbReference type="AlphaFoldDB" id="E9GW28"/>
<evidence type="ECO:0000313" key="2">
    <source>
        <dbReference type="Proteomes" id="UP000000305"/>
    </source>
</evidence>
<dbReference type="InParanoid" id="E9GW28"/>
<protein>
    <submittedName>
        <fullName evidence="1">Uncharacterized protein</fullName>
    </submittedName>
</protein>
<dbReference type="KEGG" id="dpx:DAPPUDRAFT_249187"/>
<reference evidence="1 2" key="1">
    <citation type="journal article" date="2011" name="Science">
        <title>The ecoresponsive genome of Daphnia pulex.</title>
        <authorList>
            <person name="Colbourne J.K."/>
            <person name="Pfrender M.E."/>
            <person name="Gilbert D."/>
            <person name="Thomas W.K."/>
            <person name="Tucker A."/>
            <person name="Oakley T.H."/>
            <person name="Tokishita S."/>
            <person name="Aerts A."/>
            <person name="Arnold G.J."/>
            <person name="Basu M.K."/>
            <person name="Bauer D.J."/>
            <person name="Caceres C.E."/>
            <person name="Carmel L."/>
            <person name="Casola C."/>
            <person name="Choi J.H."/>
            <person name="Detter J.C."/>
            <person name="Dong Q."/>
            <person name="Dusheyko S."/>
            <person name="Eads B.D."/>
            <person name="Frohlich T."/>
            <person name="Geiler-Samerotte K.A."/>
            <person name="Gerlach D."/>
            <person name="Hatcher P."/>
            <person name="Jogdeo S."/>
            <person name="Krijgsveld J."/>
            <person name="Kriventseva E.V."/>
            <person name="Kultz D."/>
            <person name="Laforsch C."/>
            <person name="Lindquist E."/>
            <person name="Lopez J."/>
            <person name="Manak J.R."/>
            <person name="Muller J."/>
            <person name="Pangilinan J."/>
            <person name="Patwardhan R.P."/>
            <person name="Pitluck S."/>
            <person name="Pritham E.J."/>
            <person name="Rechtsteiner A."/>
            <person name="Rho M."/>
            <person name="Rogozin I.B."/>
            <person name="Sakarya O."/>
            <person name="Salamov A."/>
            <person name="Schaack S."/>
            <person name="Shapiro H."/>
            <person name="Shiga Y."/>
            <person name="Skalitzky C."/>
            <person name="Smith Z."/>
            <person name="Souvorov A."/>
            <person name="Sung W."/>
            <person name="Tang Z."/>
            <person name="Tsuchiya D."/>
            <person name="Tu H."/>
            <person name="Vos H."/>
            <person name="Wang M."/>
            <person name="Wolf Y.I."/>
            <person name="Yamagata H."/>
            <person name="Yamada T."/>
            <person name="Ye Y."/>
            <person name="Shaw J.R."/>
            <person name="Andrews J."/>
            <person name="Crease T.J."/>
            <person name="Tang H."/>
            <person name="Lucas S.M."/>
            <person name="Robertson H.M."/>
            <person name="Bork P."/>
            <person name="Koonin E.V."/>
            <person name="Zdobnov E.M."/>
            <person name="Grigoriev I.V."/>
            <person name="Lynch M."/>
            <person name="Boore J.L."/>
        </authorList>
    </citation>
    <scope>NUCLEOTIDE SEQUENCE [LARGE SCALE GENOMIC DNA]</scope>
</reference>
<dbReference type="HOGENOM" id="CLU_1476610_0_0_1"/>
<evidence type="ECO:0000313" key="1">
    <source>
        <dbReference type="EMBL" id="EFX76341.1"/>
    </source>
</evidence>